<dbReference type="AlphaFoldDB" id="A0A5Q2RHD6"/>
<dbReference type="InterPro" id="IPR001584">
    <property type="entry name" value="Integrase_cat-core"/>
</dbReference>
<evidence type="ECO:0000259" key="1">
    <source>
        <dbReference type="PROSITE" id="PS50994"/>
    </source>
</evidence>
<reference evidence="2 3" key="1">
    <citation type="submission" date="2019-11" db="EMBL/GenBank/DDBJ databases">
        <authorList>
            <person name="He Y."/>
        </authorList>
    </citation>
    <scope>NUCLEOTIDE SEQUENCE [LARGE SCALE GENOMIC DNA]</scope>
    <source>
        <strain evidence="2 3">SCSIO 58843</strain>
    </source>
</reference>
<gene>
    <name evidence="2" type="ORF">GH723_14750</name>
</gene>
<dbReference type="GO" id="GO:0003676">
    <property type="term" value="F:nucleic acid binding"/>
    <property type="evidence" value="ECO:0007669"/>
    <property type="project" value="InterPro"/>
</dbReference>
<evidence type="ECO:0000313" key="2">
    <source>
        <dbReference type="EMBL" id="QGG96258.1"/>
    </source>
</evidence>
<sequence>MIRTDAGMSISRFAELIEVPRRTYTRQRARWMAGEPPKGPWPAPTVERIEPTVAKLAAEFPAWGHRKIWALHNLDHPDQPVSQSSVRRAMARRDLLQPAGYQRERRELAKARRAAFVDPPTHRNQVWQLDFSEFETTRDGRWQIAGCADYVAKYEFDRWISPTQMRHDAIEAVKAAIAEAEELLGRPLIEDICDPLTGEIHPVVVVTDNGPAFRSAAFARFIASRPELTHVRTRHRSPGTNGVRERGFGTLKYEQLYRHDIDDGIDLARHVEHQRQIFNTRRPHEALDWRLPRDVYLTTPPNFPHPETEPDS</sequence>
<protein>
    <submittedName>
        <fullName evidence="2">DDE-type integrase/transposase/recombinase</fullName>
    </submittedName>
</protein>
<accession>A0A5Q2RHD6</accession>
<feature type="domain" description="Integrase catalytic" evidence="1">
    <location>
        <begin position="116"/>
        <end position="300"/>
    </location>
</feature>
<evidence type="ECO:0000313" key="3">
    <source>
        <dbReference type="Proteomes" id="UP000334019"/>
    </source>
</evidence>
<dbReference type="GO" id="GO:0015074">
    <property type="term" value="P:DNA integration"/>
    <property type="evidence" value="ECO:0007669"/>
    <property type="project" value="InterPro"/>
</dbReference>
<dbReference type="PROSITE" id="PS50994">
    <property type="entry name" value="INTEGRASE"/>
    <property type="match status" value="1"/>
</dbReference>
<dbReference type="Proteomes" id="UP000334019">
    <property type="component" value="Chromosome"/>
</dbReference>
<dbReference type="InterPro" id="IPR012337">
    <property type="entry name" value="RNaseH-like_sf"/>
</dbReference>
<dbReference type="InterPro" id="IPR036397">
    <property type="entry name" value="RNaseH_sf"/>
</dbReference>
<organism evidence="2 3">
    <name type="scientific">Actinomarinicola tropica</name>
    <dbReference type="NCBI Taxonomy" id="2789776"/>
    <lineage>
        <taxon>Bacteria</taxon>
        <taxon>Bacillati</taxon>
        <taxon>Actinomycetota</taxon>
        <taxon>Acidimicrobiia</taxon>
        <taxon>Acidimicrobiales</taxon>
        <taxon>Iamiaceae</taxon>
        <taxon>Actinomarinicola</taxon>
    </lineage>
</organism>
<keyword evidence="3" id="KW-1185">Reference proteome</keyword>
<dbReference type="Pfam" id="PF13683">
    <property type="entry name" value="rve_3"/>
    <property type="match status" value="1"/>
</dbReference>
<proteinExistence type="predicted"/>
<dbReference type="KEGG" id="atq:GH723_14750"/>
<dbReference type="EMBL" id="CP045851">
    <property type="protein sequence ID" value="QGG96258.1"/>
    <property type="molecule type" value="Genomic_DNA"/>
</dbReference>
<dbReference type="Gene3D" id="3.30.420.10">
    <property type="entry name" value="Ribonuclease H-like superfamily/Ribonuclease H"/>
    <property type="match status" value="1"/>
</dbReference>
<dbReference type="SUPFAM" id="SSF53098">
    <property type="entry name" value="Ribonuclease H-like"/>
    <property type="match status" value="1"/>
</dbReference>
<name>A0A5Q2RHD6_9ACTN</name>
<dbReference type="RefSeq" id="WP_153760364.1">
    <property type="nucleotide sequence ID" value="NZ_CP045851.1"/>
</dbReference>